<dbReference type="Proteomes" id="UP000193061">
    <property type="component" value="Unassembled WGS sequence"/>
</dbReference>
<organism evidence="1 2">
    <name type="scientific">Roseovarius albus</name>
    <dbReference type="NCBI Taxonomy" id="1247867"/>
    <lineage>
        <taxon>Bacteria</taxon>
        <taxon>Pseudomonadati</taxon>
        <taxon>Pseudomonadota</taxon>
        <taxon>Alphaproteobacteria</taxon>
        <taxon>Rhodobacterales</taxon>
        <taxon>Roseobacteraceae</taxon>
        <taxon>Roseovarius</taxon>
    </lineage>
</organism>
<sequence length="204" mass="21932">MTEKFFDKVYDVSSPDERQEMYGKWAATYDAEVADNGYATPPRVAKALAKFIADCRAPVLDFGCGTGLSGLALRQAGFTQIDGMDPNAEMLSQATEKDAYRNLIQIDIADETPIPQGTYAAITAIGVIGTGAAPADTLHTVMKALPKGGLLGLSLNDHALADPSYERALCDWLDCGAALLLFKKYGPHLPGQDIKSNVYIVEKK</sequence>
<evidence type="ECO:0000313" key="2">
    <source>
        <dbReference type="Proteomes" id="UP000193061"/>
    </source>
</evidence>
<evidence type="ECO:0000313" key="1">
    <source>
        <dbReference type="EMBL" id="SLN35726.1"/>
    </source>
</evidence>
<proteinExistence type="predicted"/>
<protein>
    <submittedName>
        <fullName evidence="1">Trans-aconitate 2-methyltransferase</fullName>
    </submittedName>
</protein>
<dbReference type="EMBL" id="FWFX01000004">
    <property type="protein sequence ID" value="SLN35726.1"/>
    <property type="molecule type" value="Genomic_DNA"/>
</dbReference>
<accession>A0A1X6YZS1</accession>
<keyword evidence="2" id="KW-1185">Reference proteome</keyword>
<keyword evidence="1" id="KW-0808">Transferase</keyword>
<dbReference type="InterPro" id="IPR029063">
    <property type="entry name" value="SAM-dependent_MTases_sf"/>
</dbReference>
<dbReference type="AlphaFoldDB" id="A0A1X6YZS1"/>
<dbReference type="SUPFAM" id="SSF53335">
    <property type="entry name" value="S-adenosyl-L-methionine-dependent methyltransferases"/>
    <property type="match status" value="1"/>
</dbReference>
<dbReference type="GO" id="GO:0032259">
    <property type="term" value="P:methylation"/>
    <property type="evidence" value="ECO:0007669"/>
    <property type="project" value="UniProtKB-KW"/>
</dbReference>
<keyword evidence="1" id="KW-0489">Methyltransferase</keyword>
<dbReference type="GO" id="GO:0008168">
    <property type="term" value="F:methyltransferase activity"/>
    <property type="evidence" value="ECO:0007669"/>
    <property type="project" value="UniProtKB-KW"/>
</dbReference>
<gene>
    <name evidence="1" type="ORF">ROA7450_01679</name>
</gene>
<dbReference type="Pfam" id="PF13489">
    <property type="entry name" value="Methyltransf_23"/>
    <property type="match status" value="1"/>
</dbReference>
<name>A0A1X6YZS1_9RHOB</name>
<dbReference type="OrthoDB" id="9807911at2"/>
<reference evidence="1 2" key="1">
    <citation type="submission" date="2017-03" db="EMBL/GenBank/DDBJ databases">
        <authorList>
            <person name="Afonso C.L."/>
            <person name="Miller P.J."/>
            <person name="Scott M.A."/>
            <person name="Spackman E."/>
            <person name="Goraichik I."/>
            <person name="Dimitrov K.M."/>
            <person name="Suarez D.L."/>
            <person name="Swayne D.E."/>
        </authorList>
    </citation>
    <scope>NUCLEOTIDE SEQUENCE [LARGE SCALE GENOMIC DNA]</scope>
    <source>
        <strain evidence="1 2">CECT 7450</strain>
    </source>
</reference>
<dbReference type="RefSeq" id="WP_085805218.1">
    <property type="nucleotide sequence ID" value="NZ_FWFX01000004.1"/>
</dbReference>
<dbReference type="PANTHER" id="PTHR43861:SF1">
    <property type="entry name" value="TRANS-ACONITATE 2-METHYLTRANSFERASE"/>
    <property type="match status" value="1"/>
</dbReference>
<dbReference type="Gene3D" id="3.40.50.150">
    <property type="entry name" value="Vaccinia Virus protein VP39"/>
    <property type="match status" value="1"/>
</dbReference>
<dbReference type="CDD" id="cd02440">
    <property type="entry name" value="AdoMet_MTases"/>
    <property type="match status" value="1"/>
</dbReference>
<dbReference type="PANTHER" id="PTHR43861">
    <property type="entry name" value="TRANS-ACONITATE 2-METHYLTRANSFERASE-RELATED"/>
    <property type="match status" value="1"/>
</dbReference>